<evidence type="ECO:0000256" key="2">
    <source>
        <dbReference type="SAM" id="MobiDB-lite"/>
    </source>
</evidence>
<evidence type="ECO:0000256" key="1">
    <source>
        <dbReference type="PROSITE-ProRule" id="PRU00047"/>
    </source>
</evidence>
<dbReference type="EMBL" id="JBJQOH010000003">
    <property type="protein sequence ID" value="KAL3692444.1"/>
    <property type="molecule type" value="Genomic_DNA"/>
</dbReference>
<dbReference type="SUPFAM" id="SSF57756">
    <property type="entry name" value="Retrovirus zinc finger-like domains"/>
    <property type="match status" value="1"/>
</dbReference>
<sequence>MSTRRDNQENVAPADTVSLSEKGDSVNIWAQDTSQRIILGDCSNIPTFSSSQSMRRSSASPQTKKVKAMGSDLNSLAAQIVKNTEESRLLRELLLANGQPAQSILNAAGMGISQPATTPRPTQPAGTKRYERTKEHPNPAPQIARRSAAEQRARHREVVKAARDRREQAWVNATRSIECVKRNMDRFSKQVDEEQMLYPELNSDLDNSHMTDEVLAFFRVLREANPHQDGKKCVKVVLPSCQLRNRLVYLKDHAFVLYTENIAPALETVEHWTKTILEQQMNFRITGVRPLNKHCFLITVDNDFDRDTILAATPLYLGGNHMVFALPWVATFNPADITSSKEELPETLEIEDEETGASYHQKIIYRNLPDACFKCHQRGHIIRECPLRRQPTLPITHTKGEEDKEVGRRVPGTSKPQIDADGFTHVGRGKASSKQGTKIHTTNPYEALQTEEPDNEDTDSETEPAQGNSGKARTTNPNHGTISTPRGPMSQGAGSAPQKGSAPVDMEEQDESGLNGEADMMDFAKDKRKRNENEAEVDQQGLDAIMLQEMRIKQQLTERRLYELAEGNQFVVDYTAEGKAGAAIIILNKNWKIREQGVKGDGYLAWAVVDTDDGPLGLASVHRPRERETTEKICGTGWNRNGKKDVGFSGVTGIAWRPLSTMWETPRCRWEVNDGNGRASSLIKILKTGGLMQREEKGPFLHGNRWLGAGWTMRASTGSTTRPAVNGRG</sequence>
<feature type="compositionally biased region" description="Polar residues" evidence="2">
    <location>
        <begin position="463"/>
        <end position="484"/>
    </location>
</feature>
<protein>
    <recommendedName>
        <fullName evidence="3">CCHC-type domain-containing protein</fullName>
    </recommendedName>
</protein>
<dbReference type="AlphaFoldDB" id="A0ABD3HQ35"/>
<proteinExistence type="predicted"/>
<keyword evidence="1" id="KW-0863">Zinc-finger</keyword>
<dbReference type="InterPro" id="IPR001878">
    <property type="entry name" value="Znf_CCHC"/>
</dbReference>
<evidence type="ECO:0000259" key="3">
    <source>
        <dbReference type="PROSITE" id="PS50158"/>
    </source>
</evidence>
<dbReference type="Proteomes" id="UP001633002">
    <property type="component" value="Unassembled WGS sequence"/>
</dbReference>
<gene>
    <name evidence="4" type="ORF">R1sor_006095</name>
</gene>
<feature type="region of interest" description="Disordered" evidence="2">
    <location>
        <begin position="112"/>
        <end position="154"/>
    </location>
</feature>
<evidence type="ECO:0000313" key="4">
    <source>
        <dbReference type="EMBL" id="KAL3692444.1"/>
    </source>
</evidence>
<keyword evidence="1" id="KW-0862">Zinc</keyword>
<name>A0ABD3HQ35_9MARC</name>
<feature type="compositionally biased region" description="Low complexity" evidence="2">
    <location>
        <begin position="114"/>
        <end position="127"/>
    </location>
</feature>
<keyword evidence="5" id="KW-1185">Reference proteome</keyword>
<comment type="caution">
    <text evidence="4">The sequence shown here is derived from an EMBL/GenBank/DDBJ whole genome shotgun (WGS) entry which is preliminary data.</text>
</comment>
<keyword evidence="1" id="KW-0479">Metal-binding</keyword>
<feature type="domain" description="CCHC-type" evidence="3">
    <location>
        <begin position="372"/>
        <end position="386"/>
    </location>
</feature>
<dbReference type="PROSITE" id="PS50158">
    <property type="entry name" value="ZF_CCHC"/>
    <property type="match status" value="1"/>
</dbReference>
<feature type="compositionally biased region" description="Basic and acidic residues" evidence="2">
    <location>
        <begin position="128"/>
        <end position="137"/>
    </location>
</feature>
<reference evidence="4 5" key="1">
    <citation type="submission" date="2024-09" db="EMBL/GenBank/DDBJ databases">
        <title>Chromosome-scale assembly of Riccia sorocarpa.</title>
        <authorList>
            <person name="Paukszto L."/>
        </authorList>
    </citation>
    <scope>NUCLEOTIDE SEQUENCE [LARGE SCALE GENOMIC DNA]</scope>
    <source>
        <strain evidence="4">LP-2024</strain>
        <tissue evidence="4">Aerial parts of the thallus</tissue>
    </source>
</reference>
<evidence type="ECO:0000313" key="5">
    <source>
        <dbReference type="Proteomes" id="UP001633002"/>
    </source>
</evidence>
<dbReference type="Gene3D" id="4.10.60.10">
    <property type="entry name" value="Zinc finger, CCHC-type"/>
    <property type="match status" value="1"/>
</dbReference>
<accession>A0ABD3HQ35</accession>
<feature type="compositionally biased region" description="Polar residues" evidence="2">
    <location>
        <begin position="432"/>
        <end position="444"/>
    </location>
</feature>
<dbReference type="SMART" id="SM00343">
    <property type="entry name" value="ZnF_C2HC"/>
    <property type="match status" value="1"/>
</dbReference>
<dbReference type="InterPro" id="IPR036875">
    <property type="entry name" value="Znf_CCHC_sf"/>
</dbReference>
<feature type="compositionally biased region" description="Basic and acidic residues" evidence="2">
    <location>
        <begin position="398"/>
        <end position="408"/>
    </location>
</feature>
<organism evidence="4 5">
    <name type="scientific">Riccia sorocarpa</name>
    <dbReference type="NCBI Taxonomy" id="122646"/>
    <lineage>
        <taxon>Eukaryota</taxon>
        <taxon>Viridiplantae</taxon>
        <taxon>Streptophyta</taxon>
        <taxon>Embryophyta</taxon>
        <taxon>Marchantiophyta</taxon>
        <taxon>Marchantiopsida</taxon>
        <taxon>Marchantiidae</taxon>
        <taxon>Marchantiales</taxon>
        <taxon>Ricciaceae</taxon>
        <taxon>Riccia</taxon>
    </lineage>
</organism>
<feature type="region of interest" description="Disordered" evidence="2">
    <location>
        <begin position="393"/>
        <end position="516"/>
    </location>
</feature>
<dbReference type="GO" id="GO:0008270">
    <property type="term" value="F:zinc ion binding"/>
    <property type="evidence" value="ECO:0007669"/>
    <property type="project" value="UniProtKB-KW"/>
</dbReference>
<feature type="compositionally biased region" description="Acidic residues" evidence="2">
    <location>
        <begin position="449"/>
        <end position="462"/>
    </location>
</feature>